<accession>A0A4Y2X8L8</accession>
<gene>
    <name evidence="1" type="ORF">AVEN_5248_1</name>
</gene>
<dbReference type="AlphaFoldDB" id="A0A4Y2X8L8"/>
<dbReference type="EMBL" id="BGPR01073431">
    <property type="protein sequence ID" value="GBO46005.1"/>
    <property type="molecule type" value="Genomic_DNA"/>
</dbReference>
<evidence type="ECO:0000313" key="1">
    <source>
        <dbReference type="EMBL" id="GBO46005.1"/>
    </source>
</evidence>
<dbReference type="Proteomes" id="UP000499080">
    <property type="component" value="Unassembled WGS sequence"/>
</dbReference>
<evidence type="ECO:0000313" key="2">
    <source>
        <dbReference type="Proteomes" id="UP000499080"/>
    </source>
</evidence>
<dbReference type="OrthoDB" id="6435177at2759"/>
<comment type="caution">
    <text evidence="1">The sequence shown here is derived from an EMBL/GenBank/DDBJ whole genome shotgun (WGS) entry which is preliminary data.</text>
</comment>
<name>A0A4Y2X8L8_ARAVE</name>
<proteinExistence type="predicted"/>
<protein>
    <recommendedName>
        <fullName evidence="3">Pre-C2HC domain-containing protein</fullName>
    </recommendedName>
</protein>
<keyword evidence="2" id="KW-1185">Reference proteome</keyword>
<reference evidence="1 2" key="1">
    <citation type="journal article" date="2019" name="Sci. Rep.">
        <title>Orb-weaving spider Araneus ventricosus genome elucidates the spidroin gene catalogue.</title>
        <authorList>
            <person name="Kono N."/>
            <person name="Nakamura H."/>
            <person name="Ohtoshi R."/>
            <person name="Moran D.A.P."/>
            <person name="Shinohara A."/>
            <person name="Yoshida Y."/>
            <person name="Fujiwara M."/>
            <person name="Mori M."/>
            <person name="Tomita M."/>
            <person name="Arakawa K."/>
        </authorList>
    </citation>
    <scope>NUCLEOTIDE SEQUENCE [LARGE SCALE GENOMIC DNA]</scope>
</reference>
<evidence type="ECO:0008006" key="3">
    <source>
        <dbReference type="Google" id="ProtNLM"/>
    </source>
</evidence>
<sequence length="116" mass="12813">MTNHSSANCGFQTRCLKCGEDHRTNQCLIMTPRKTTSGINCGVTGHIVSWRGCPLFPKIKPTKGQRGKLQKSAEGIPSFSIQETRKYILLNATTKVNTPAGRTQLPSGKQIDHTDW</sequence>
<organism evidence="1 2">
    <name type="scientific">Araneus ventricosus</name>
    <name type="common">Orbweaver spider</name>
    <name type="synonym">Epeira ventricosa</name>
    <dbReference type="NCBI Taxonomy" id="182803"/>
    <lineage>
        <taxon>Eukaryota</taxon>
        <taxon>Metazoa</taxon>
        <taxon>Ecdysozoa</taxon>
        <taxon>Arthropoda</taxon>
        <taxon>Chelicerata</taxon>
        <taxon>Arachnida</taxon>
        <taxon>Araneae</taxon>
        <taxon>Araneomorphae</taxon>
        <taxon>Entelegynae</taxon>
        <taxon>Araneoidea</taxon>
        <taxon>Araneidae</taxon>
        <taxon>Araneus</taxon>
    </lineage>
</organism>